<proteinExistence type="predicted"/>
<evidence type="ECO:0000313" key="2">
    <source>
        <dbReference type="Proteomes" id="UP000032142"/>
    </source>
</evidence>
<keyword evidence="2" id="KW-1185">Reference proteome</keyword>
<dbReference type="Proteomes" id="UP000032142">
    <property type="component" value="Unassembled WGS sequence"/>
</dbReference>
<comment type="caution">
    <text evidence="1">The sequence shown here is derived from an EMBL/GenBank/DDBJ whole genome shotgun (WGS) entry which is preliminary data.</text>
</comment>
<protein>
    <submittedName>
        <fullName evidence="1">Uncharacterized protein</fullName>
    </submittedName>
</protein>
<evidence type="ECO:0000313" key="1">
    <source>
        <dbReference type="EMBL" id="KHF98240.1"/>
    </source>
</evidence>
<reference evidence="2" key="1">
    <citation type="submission" date="2014-09" db="EMBL/GenBank/DDBJ databases">
        <authorList>
            <person name="Mudge J."/>
            <person name="Ramaraj T."/>
            <person name="Lindquist I.E."/>
            <person name="Bharti A.K."/>
            <person name="Sundararajan A."/>
            <person name="Cameron C.T."/>
            <person name="Woodward J.E."/>
            <person name="May G.D."/>
            <person name="Brubaker C."/>
            <person name="Broadhvest J."/>
            <person name="Wilkins T.A."/>
        </authorList>
    </citation>
    <scope>NUCLEOTIDE SEQUENCE</scope>
    <source>
        <strain evidence="2">cv. AKA8401</strain>
    </source>
</reference>
<name>A0A0B0MH69_GOSAR</name>
<accession>A0A0B0MH69</accession>
<gene>
    <name evidence="1" type="ORF">F383_37648</name>
</gene>
<organism evidence="1 2">
    <name type="scientific">Gossypium arboreum</name>
    <name type="common">Tree cotton</name>
    <name type="synonym">Gossypium nanking</name>
    <dbReference type="NCBI Taxonomy" id="29729"/>
    <lineage>
        <taxon>Eukaryota</taxon>
        <taxon>Viridiplantae</taxon>
        <taxon>Streptophyta</taxon>
        <taxon>Embryophyta</taxon>
        <taxon>Tracheophyta</taxon>
        <taxon>Spermatophyta</taxon>
        <taxon>Magnoliopsida</taxon>
        <taxon>eudicotyledons</taxon>
        <taxon>Gunneridae</taxon>
        <taxon>Pentapetalae</taxon>
        <taxon>rosids</taxon>
        <taxon>malvids</taxon>
        <taxon>Malvales</taxon>
        <taxon>Malvaceae</taxon>
        <taxon>Malvoideae</taxon>
        <taxon>Gossypium</taxon>
    </lineage>
</organism>
<sequence>MDDYVFFTFVVSRLAWVGGRQGYYHTIELTLSA</sequence>
<dbReference type="AlphaFoldDB" id="A0A0B0MH69"/>
<dbReference type="EMBL" id="JRRC01033583">
    <property type="protein sequence ID" value="KHF98240.1"/>
    <property type="molecule type" value="Genomic_DNA"/>
</dbReference>